<evidence type="ECO:0000313" key="2">
    <source>
        <dbReference type="WBParaSite" id="PTRK_0001403300.1"/>
    </source>
</evidence>
<dbReference type="WBParaSite" id="PTRK_0001403300.1">
    <property type="protein sequence ID" value="PTRK_0001403300.1"/>
    <property type="gene ID" value="PTRK_0001403300"/>
</dbReference>
<proteinExistence type="predicted"/>
<reference evidence="2" key="1">
    <citation type="submission" date="2017-02" db="UniProtKB">
        <authorList>
            <consortium name="WormBaseParasite"/>
        </authorList>
    </citation>
    <scope>IDENTIFICATION</scope>
</reference>
<dbReference type="Proteomes" id="UP000038045">
    <property type="component" value="Unplaced"/>
</dbReference>
<organism evidence="1 2">
    <name type="scientific">Parastrongyloides trichosuri</name>
    <name type="common">Possum-specific nematode worm</name>
    <dbReference type="NCBI Taxonomy" id="131310"/>
    <lineage>
        <taxon>Eukaryota</taxon>
        <taxon>Metazoa</taxon>
        <taxon>Ecdysozoa</taxon>
        <taxon>Nematoda</taxon>
        <taxon>Chromadorea</taxon>
        <taxon>Rhabditida</taxon>
        <taxon>Tylenchina</taxon>
        <taxon>Panagrolaimomorpha</taxon>
        <taxon>Strongyloidoidea</taxon>
        <taxon>Strongyloididae</taxon>
        <taxon>Parastrongyloides</taxon>
    </lineage>
</organism>
<keyword evidence="1" id="KW-1185">Reference proteome</keyword>
<dbReference type="InterPro" id="IPR016024">
    <property type="entry name" value="ARM-type_fold"/>
</dbReference>
<name>A0A0N4ZZ18_PARTI</name>
<sequence length="277" mass="32596">MIFKDLYERHLAGNVKNEDLIYFLDNCDNEKVIKNNDIIKLFEIILPQKNVELFSCVFKNIKTRLVVKPEVMEFFMNEPFLDEKKSILLSNGTLLNNYVSEFLSNGNWESRDSALVIASILKDVIQEISYEEVEKLMTTDSSEYVRSSAIQYASENHFSQLMENIWLYIPNEWNSVVRRSYLKLFVNIPNDPKEEDCKKESIINNIRDNFSILEIYNDDDDSWIIDNLERLKNTYFKETENMSKKNDNKICGNSLLEIILLESQQNVDLQNKECYGD</sequence>
<protein>
    <submittedName>
        <fullName evidence="2">Sister chromatid cohesion protein DCC1</fullName>
    </submittedName>
</protein>
<accession>A0A0N4ZZ18</accession>
<evidence type="ECO:0000313" key="1">
    <source>
        <dbReference type="Proteomes" id="UP000038045"/>
    </source>
</evidence>
<dbReference type="AlphaFoldDB" id="A0A0N4ZZ18"/>
<dbReference type="SUPFAM" id="SSF48371">
    <property type="entry name" value="ARM repeat"/>
    <property type="match status" value="1"/>
</dbReference>